<feature type="transmembrane region" description="Helical" evidence="1">
    <location>
        <begin position="84"/>
        <end position="104"/>
    </location>
</feature>
<feature type="transmembrane region" description="Helical" evidence="1">
    <location>
        <begin position="321"/>
        <end position="339"/>
    </location>
</feature>
<reference evidence="3" key="1">
    <citation type="submission" date="2018-05" db="EMBL/GenBank/DDBJ databases">
        <authorList>
            <person name="Li X."/>
        </authorList>
    </citation>
    <scope>NUCLEOTIDE SEQUENCE [LARGE SCALE GENOMIC DNA]</scope>
    <source>
        <strain evidence="3">LX32</strain>
    </source>
</reference>
<dbReference type="Proteomes" id="UP000249254">
    <property type="component" value="Unassembled WGS sequence"/>
</dbReference>
<protein>
    <recommendedName>
        <fullName evidence="4">Glycosyltransferase RgtA/B/C/D-like domain-containing protein</fullName>
    </recommendedName>
</protein>
<dbReference type="OrthoDB" id="5540997at2"/>
<feature type="transmembrane region" description="Helical" evidence="1">
    <location>
        <begin position="399"/>
        <end position="419"/>
    </location>
</feature>
<feature type="transmembrane region" description="Helical" evidence="1">
    <location>
        <begin position="265"/>
        <end position="284"/>
    </location>
</feature>
<evidence type="ECO:0000313" key="2">
    <source>
        <dbReference type="EMBL" id="RAK54417.1"/>
    </source>
</evidence>
<keyword evidence="1" id="KW-1133">Transmembrane helix</keyword>
<evidence type="ECO:0000256" key="1">
    <source>
        <dbReference type="SAM" id="Phobius"/>
    </source>
</evidence>
<proteinExistence type="predicted"/>
<keyword evidence="1" id="KW-0812">Transmembrane</keyword>
<feature type="transmembrane region" description="Helical" evidence="1">
    <location>
        <begin position="291"/>
        <end position="309"/>
    </location>
</feature>
<comment type="caution">
    <text evidence="2">The sequence shown here is derived from an EMBL/GenBank/DDBJ whole genome shotgun (WGS) entry which is preliminary data.</text>
</comment>
<feature type="transmembrane region" description="Helical" evidence="1">
    <location>
        <begin position="17"/>
        <end position="37"/>
    </location>
</feature>
<feature type="transmembrane region" description="Helical" evidence="1">
    <location>
        <begin position="369"/>
        <end position="387"/>
    </location>
</feature>
<feature type="transmembrane region" description="Helical" evidence="1">
    <location>
        <begin position="346"/>
        <end position="363"/>
    </location>
</feature>
<dbReference type="AlphaFoldDB" id="A0A328AIT4"/>
<keyword evidence="1" id="KW-0472">Membrane</keyword>
<name>A0A328AIT4_9CAUL</name>
<accession>A0A328AIT4</accession>
<feature type="transmembrane region" description="Helical" evidence="1">
    <location>
        <begin position="193"/>
        <end position="210"/>
    </location>
</feature>
<feature type="transmembrane region" description="Helical" evidence="1">
    <location>
        <begin position="111"/>
        <end position="129"/>
    </location>
</feature>
<sequence>MKGARDIRPVGDGAQPWLIAGLFASLLVCGGLLVYGSGRGFDLTDEAFYLIRTREPDGYALSYQPFGYLLHPLFSLAAENLQSFRALGFAIAACAGALLGAALPSGRPRRLFGLYGALASLTIFFPWIVTPSYNSAANIGALLVLAGVFSALRASPGAPLAAALPSSLPSALSSSLQIAAGLCLAAFGKPPLFAIAALAVALVALAAPRGRTALVGGLVIGAALICLVLPPGQIAVLVARMSLSQHVLGMPNTPLALPAKIVRDWLAVPPLLTAAALAAAFGLAFRRHRPATWLGAAAVTFSLAYVATIVPDAIDGEIPDFLGLALVLLAAGYAAIVRPRPWPSRLAVLVLLATPAAVALGTFNNQWFQLNFSMAFGFLALFALAAADALPWRRAAAQALALAGPAAAMLLAACHPYSLPASIFDQQVPITTPLARGPVLVDPQTAAFARAADGLASGRLVIDLSGTGPGVAVLMGGRAPVLPWLNPATPTWPDVVWSRLTPQAREAAVFVGPVWPAFAASQPARWFEAHRAAYCRALLPPMTFWGEARSLEVWRPCAQPAQPSAR</sequence>
<gene>
    <name evidence="2" type="ORF">DJ017_07715</name>
</gene>
<evidence type="ECO:0000313" key="3">
    <source>
        <dbReference type="Proteomes" id="UP000249254"/>
    </source>
</evidence>
<keyword evidence="3" id="KW-1185">Reference proteome</keyword>
<evidence type="ECO:0008006" key="4">
    <source>
        <dbReference type="Google" id="ProtNLM"/>
    </source>
</evidence>
<organism evidence="2 3">
    <name type="scientific">Phenylobacterium soli</name>
    <dbReference type="NCBI Taxonomy" id="2170551"/>
    <lineage>
        <taxon>Bacteria</taxon>
        <taxon>Pseudomonadati</taxon>
        <taxon>Pseudomonadota</taxon>
        <taxon>Alphaproteobacteria</taxon>
        <taxon>Caulobacterales</taxon>
        <taxon>Caulobacteraceae</taxon>
        <taxon>Phenylobacterium</taxon>
    </lineage>
</organism>
<feature type="transmembrane region" description="Helical" evidence="1">
    <location>
        <begin position="217"/>
        <end position="239"/>
    </location>
</feature>
<dbReference type="EMBL" id="QFYQ01000001">
    <property type="protein sequence ID" value="RAK54417.1"/>
    <property type="molecule type" value="Genomic_DNA"/>
</dbReference>
<dbReference type="RefSeq" id="WP_111528168.1">
    <property type="nucleotide sequence ID" value="NZ_JBHRSG010000004.1"/>
</dbReference>